<reference evidence="8 9" key="1">
    <citation type="submission" date="2015-12" db="EMBL/GenBank/DDBJ databases">
        <title>Draft genome sequence of the thermoanaerobe Thermotalea metallivorans, an isolate from the runoff channel of the Great Artesian Basin, Australia.</title>
        <authorList>
            <person name="Patel B.K."/>
        </authorList>
    </citation>
    <scope>NUCLEOTIDE SEQUENCE [LARGE SCALE GENOMIC DNA]</scope>
    <source>
        <strain evidence="8 9">B2-1</strain>
    </source>
</reference>
<dbReference type="GO" id="GO:0071973">
    <property type="term" value="P:bacterial-type flagellum-dependent cell motility"/>
    <property type="evidence" value="ECO:0007669"/>
    <property type="project" value="TreeGrafter"/>
</dbReference>
<dbReference type="GO" id="GO:0007155">
    <property type="term" value="P:cell adhesion"/>
    <property type="evidence" value="ECO:0007669"/>
    <property type="project" value="InterPro"/>
</dbReference>
<evidence type="ECO:0000256" key="5">
    <source>
        <dbReference type="RuleBase" id="RU362066"/>
    </source>
</evidence>
<keyword evidence="8" id="KW-0969">Cilium</keyword>
<evidence type="ECO:0000313" key="9">
    <source>
        <dbReference type="Proteomes" id="UP000070456"/>
    </source>
</evidence>
<dbReference type="GO" id="GO:0009424">
    <property type="term" value="C:bacterial-type flagellum hook"/>
    <property type="evidence" value="ECO:0007669"/>
    <property type="project" value="UniProtKB-UniRule"/>
</dbReference>
<comment type="caution">
    <text evidence="8">The sequence shown here is derived from an EMBL/GenBank/DDBJ whole genome shotgun (WGS) entry which is preliminary data.</text>
</comment>
<dbReference type="GO" id="GO:0009421">
    <property type="term" value="C:bacterial-type flagellum filament cap"/>
    <property type="evidence" value="ECO:0007669"/>
    <property type="project" value="InterPro"/>
</dbReference>
<feature type="domain" description="Flagellar hook-associated protein 2 C-terminal" evidence="7">
    <location>
        <begin position="332"/>
        <end position="613"/>
    </location>
</feature>
<keyword evidence="3" id="KW-0175">Coiled coil</keyword>
<accession>A0A140L728</accession>
<evidence type="ECO:0000313" key="8">
    <source>
        <dbReference type="EMBL" id="KXG76353.1"/>
    </source>
</evidence>
<evidence type="ECO:0000256" key="4">
    <source>
        <dbReference type="ARBA" id="ARBA00023143"/>
    </source>
</evidence>
<keyword evidence="8" id="KW-0966">Cell projection</keyword>
<evidence type="ECO:0000259" key="7">
    <source>
        <dbReference type="Pfam" id="PF07195"/>
    </source>
</evidence>
<dbReference type="PANTHER" id="PTHR30288">
    <property type="entry name" value="FLAGELLAR CAP/ASSEMBLY PROTEIN FLID"/>
    <property type="match status" value="1"/>
</dbReference>
<comment type="subcellular location">
    <subcellularLocation>
        <location evidence="5">Secreted</location>
    </subcellularLocation>
    <subcellularLocation>
        <location evidence="5">Bacterial flagellum</location>
    </subcellularLocation>
</comment>
<sequence>MITSNRLRITGLATGIDTDEMVRKLMNIEYAKVDKLKQNIQIMEWQRDNYREISNLLRGFRDEYFDVIKPTMNFRSSTAFNEFKVTSADESVVTATARSGAITKTHSITVTQLATASKIDGIFPVTDKVDGSNAITNFDFSGQQLTITLDGTTKTIDMANYGDGATLESQLEAALSNAFGSGKFDILVSGDKIEFKTLLNGSTFTISGAESTLTQLGFTATDNKSNRISLDAGLDSIAQHFTSQQNFNSGDNVTLVINGVTINVGKTYGTATIKDVMNAVNSSSAGVTLNYDSLQDKFTLTSKTTGEAQTITYNSSPLLQALGIEGGTYTAGTDAVFTLDGVAGMKRSSNQFAIDGVTYTLKAVGATTVNVNADTDALVEKIKGFVSKYNDVIDKINSEFTEKRYRDYMPLTDDQKKEMSEKEIELWEKKAKSGLLRSDPILQKITTDMRKALYDSVKDVGINLYEIGITSSSLWQDRGKLVIDEEKLKKAVQDNPDKLTLLFTQRSQYSYEEGLNDAVKRRTRYEESGLAQRLYDVIQDNIRFTRDSQGKKGILLEKAGIEGDLTEFQNTMNTEINKQNKKLDTLLDKLYNKETYYYNMFSRMESAIQAMNSQAAWLMSQTGGR</sequence>
<evidence type="ECO:0000256" key="2">
    <source>
        <dbReference type="ARBA" id="ARBA00011255"/>
    </source>
</evidence>
<dbReference type="AlphaFoldDB" id="A0A140L728"/>
<proteinExistence type="inferred from homology"/>
<dbReference type="PATRIC" id="fig|520762.4.peg.1457"/>
<keyword evidence="5" id="KW-0964">Secreted</keyword>
<dbReference type="InterPro" id="IPR040026">
    <property type="entry name" value="FliD"/>
</dbReference>
<keyword evidence="9" id="KW-1185">Reference proteome</keyword>
<dbReference type="EMBL" id="LOEE01000028">
    <property type="protein sequence ID" value="KXG76353.1"/>
    <property type="molecule type" value="Genomic_DNA"/>
</dbReference>
<evidence type="ECO:0000259" key="6">
    <source>
        <dbReference type="Pfam" id="PF02465"/>
    </source>
</evidence>
<evidence type="ECO:0000256" key="1">
    <source>
        <dbReference type="ARBA" id="ARBA00009764"/>
    </source>
</evidence>
<dbReference type="OrthoDB" id="9776025at2"/>
<dbReference type="GO" id="GO:0005576">
    <property type="term" value="C:extracellular region"/>
    <property type="evidence" value="ECO:0007669"/>
    <property type="project" value="UniProtKB-SubCell"/>
</dbReference>
<evidence type="ECO:0000256" key="3">
    <source>
        <dbReference type="ARBA" id="ARBA00023054"/>
    </source>
</evidence>
<name>A0A140L728_9FIRM</name>
<keyword evidence="8" id="KW-0282">Flagellum</keyword>
<dbReference type="InterPro" id="IPR003481">
    <property type="entry name" value="FliD_N"/>
</dbReference>
<dbReference type="PANTHER" id="PTHR30288:SF0">
    <property type="entry name" value="FLAGELLAR HOOK-ASSOCIATED PROTEIN 2"/>
    <property type="match status" value="1"/>
</dbReference>
<dbReference type="InterPro" id="IPR010809">
    <property type="entry name" value="FliD_C"/>
</dbReference>
<gene>
    <name evidence="8" type="primary">fliD</name>
    <name evidence="8" type="ORF">AN619_13110</name>
</gene>
<organism evidence="8 9">
    <name type="scientific">Thermotalea metallivorans</name>
    <dbReference type="NCBI Taxonomy" id="520762"/>
    <lineage>
        <taxon>Bacteria</taxon>
        <taxon>Bacillati</taxon>
        <taxon>Bacillota</taxon>
        <taxon>Clostridia</taxon>
        <taxon>Peptostreptococcales</taxon>
        <taxon>Thermotaleaceae</taxon>
        <taxon>Thermotalea</taxon>
    </lineage>
</organism>
<feature type="domain" description="Flagellar hook-associated protein 2 N-terminal" evidence="6">
    <location>
        <begin position="14"/>
        <end position="116"/>
    </location>
</feature>
<keyword evidence="4 5" id="KW-0975">Bacterial flagellum</keyword>
<comment type="subunit">
    <text evidence="2 5">Homopentamer.</text>
</comment>
<comment type="similarity">
    <text evidence="1 5">Belongs to the FliD family.</text>
</comment>
<dbReference type="RefSeq" id="WP_068555902.1">
    <property type="nucleotide sequence ID" value="NZ_LOEE01000028.1"/>
</dbReference>
<comment type="function">
    <text evidence="5">Required for morphogenesis and for the elongation of the flagellar filament by facilitating polymerization of the flagellin monomers at the tip of growing filament. Forms a capping structure, which prevents flagellin subunits (transported through the central channel of the flagellum) from leaking out without polymerization at the distal end.</text>
</comment>
<dbReference type="Proteomes" id="UP000070456">
    <property type="component" value="Unassembled WGS sequence"/>
</dbReference>
<dbReference type="Pfam" id="PF02465">
    <property type="entry name" value="FliD_N"/>
    <property type="match status" value="1"/>
</dbReference>
<dbReference type="STRING" id="520762.AN619_13110"/>
<protein>
    <recommendedName>
        <fullName evidence="5">Flagellar hook-associated protein 2</fullName>
        <shortName evidence="5">HAP2</shortName>
    </recommendedName>
    <alternativeName>
        <fullName evidence="5">Flagellar cap protein</fullName>
    </alternativeName>
</protein>
<dbReference type="Pfam" id="PF07195">
    <property type="entry name" value="FliD_C"/>
    <property type="match status" value="1"/>
</dbReference>